<proteinExistence type="predicted"/>
<keyword evidence="11" id="KW-0482">Metalloprotease</keyword>
<sequence>MRPKTTTAVRSLFLAVLAATAGILPTPANAEPRGDAAIQRLSVPPERAAEPTTVAHGEVTAERRPVRPLELPQSRAAGVEEACAVSDFASVTGSALVSAVKAATTACVNTLFGLTGGDANKVFREPQMVSVADALRADAAAYAGDNRSSTAQLVLFLRAGYYVQWYHPGDVGQYGPALTQAIRPALDAFFANPRAADVTQANGEVLAEAVTLVDSAQENARHLPLVRRLLDRYDGTYNAFPAMLAAVNNAYTILFRGHQLPEFVTAVHADRRVFDSLQGFAVRNAGLLGTDRSYLVSNAGGELGRFLRHETLRPDVRPRARDLLGRSTITGPTGALWVAVAAMADAYDKAQCAYYDVCDLPTKLADAILPINHSCGPTLRIRAQAMSTTELTGTCASLRNQDAYFHGVAKDSGPVANDNNTLLEVVVFDSARDYRTYAGPMFGIDTNNGGMYLEGDPAAAGQPAPVHRARSRLAAPGVRDLEPQPRVHALPRRPFQHARRLRGRYADADGVVGRGFRGVHLVPLPRCRLPERAQRSREAHLRAQHPVRHDL</sequence>
<organism evidence="15 16">
    <name type="scientific">Saccharothrix mutabilis subsp. mutabilis</name>
    <dbReference type="NCBI Taxonomy" id="66855"/>
    <lineage>
        <taxon>Bacteria</taxon>
        <taxon>Bacillati</taxon>
        <taxon>Actinomycetota</taxon>
        <taxon>Actinomycetes</taxon>
        <taxon>Pseudonocardiales</taxon>
        <taxon>Pseudonocardiaceae</taxon>
        <taxon>Saccharothrix</taxon>
    </lineage>
</organism>
<feature type="domain" description="Peptidase M9 collagenase N-terminal" evidence="14">
    <location>
        <begin position="83"/>
        <end position="264"/>
    </location>
</feature>
<evidence type="ECO:0000256" key="6">
    <source>
        <dbReference type="ARBA" id="ARBA00022670"/>
    </source>
</evidence>
<comment type="caution">
    <text evidence="15">The sequence shown here is derived from an EMBL/GenBank/DDBJ whole genome shotgun (WGS) entry which is preliminary data.</text>
</comment>
<comment type="cofactor">
    <cofactor evidence="2">
        <name>Zn(2+)</name>
        <dbReference type="ChEBI" id="CHEBI:29105"/>
    </cofactor>
</comment>
<evidence type="ECO:0000256" key="2">
    <source>
        <dbReference type="ARBA" id="ARBA00001947"/>
    </source>
</evidence>
<evidence type="ECO:0000313" key="16">
    <source>
        <dbReference type="Proteomes" id="UP001500416"/>
    </source>
</evidence>
<accession>A0ABP3CKH4</accession>
<reference evidence="16" key="1">
    <citation type="journal article" date="2019" name="Int. J. Syst. Evol. Microbiol.">
        <title>The Global Catalogue of Microorganisms (GCM) 10K type strain sequencing project: providing services to taxonomists for standard genome sequencing and annotation.</title>
        <authorList>
            <consortium name="The Broad Institute Genomics Platform"/>
            <consortium name="The Broad Institute Genome Sequencing Center for Infectious Disease"/>
            <person name="Wu L."/>
            <person name="Ma J."/>
        </authorList>
    </citation>
    <scope>NUCLEOTIDE SEQUENCE [LARGE SCALE GENOMIC DNA]</scope>
    <source>
        <strain evidence="16">JCM 3380</strain>
    </source>
</reference>
<feature type="chain" id="PRO_5045392344" description="microbial collagenase" evidence="13">
    <location>
        <begin position="31"/>
        <end position="551"/>
    </location>
</feature>
<keyword evidence="5" id="KW-0964">Secreted</keyword>
<evidence type="ECO:0000259" key="14">
    <source>
        <dbReference type="Pfam" id="PF08453"/>
    </source>
</evidence>
<dbReference type="InterPro" id="IPR013661">
    <property type="entry name" value="Peptidase_M9_N_dom"/>
</dbReference>
<evidence type="ECO:0000313" key="15">
    <source>
        <dbReference type="EMBL" id="GAA0208477.1"/>
    </source>
</evidence>
<dbReference type="PANTHER" id="PTHR13062">
    <property type="entry name" value="COLLAGENASE"/>
    <property type="match status" value="1"/>
</dbReference>
<dbReference type="PRINTS" id="PR00931">
    <property type="entry name" value="MICOLLPTASE"/>
</dbReference>
<evidence type="ECO:0000256" key="3">
    <source>
        <dbReference type="ARBA" id="ARBA00004613"/>
    </source>
</evidence>
<keyword evidence="8 13" id="KW-0732">Signal</keyword>
<comment type="subcellular location">
    <subcellularLocation>
        <location evidence="3">Secreted</location>
    </subcellularLocation>
</comment>
<keyword evidence="12" id="KW-0865">Zymogen</keyword>
<keyword evidence="6" id="KW-0645">Protease</keyword>
<gene>
    <name evidence="15" type="ORF">GCM10010492_02600</name>
</gene>
<evidence type="ECO:0000256" key="5">
    <source>
        <dbReference type="ARBA" id="ARBA00022525"/>
    </source>
</evidence>
<evidence type="ECO:0000256" key="1">
    <source>
        <dbReference type="ARBA" id="ARBA00000424"/>
    </source>
</evidence>
<keyword evidence="16" id="KW-1185">Reference proteome</keyword>
<protein>
    <recommendedName>
        <fullName evidence="4">microbial collagenase</fullName>
        <ecNumber evidence="4">3.4.24.3</ecNumber>
    </recommendedName>
</protein>
<keyword evidence="10" id="KW-0862">Zinc</keyword>
<name>A0ABP3CKH4_9PSEU</name>
<evidence type="ECO:0000256" key="11">
    <source>
        <dbReference type="ARBA" id="ARBA00023049"/>
    </source>
</evidence>
<dbReference type="EMBL" id="BAAABU010000001">
    <property type="protein sequence ID" value="GAA0208477.1"/>
    <property type="molecule type" value="Genomic_DNA"/>
</dbReference>
<keyword evidence="7" id="KW-0479">Metal-binding</keyword>
<dbReference type="Pfam" id="PF01752">
    <property type="entry name" value="Peptidase_M9"/>
    <property type="match status" value="1"/>
</dbReference>
<dbReference type="Proteomes" id="UP001500416">
    <property type="component" value="Unassembled WGS sequence"/>
</dbReference>
<dbReference type="Pfam" id="PF08453">
    <property type="entry name" value="Peptidase_M9_N"/>
    <property type="match status" value="1"/>
</dbReference>
<evidence type="ECO:0000256" key="8">
    <source>
        <dbReference type="ARBA" id="ARBA00022729"/>
    </source>
</evidence>
<comment type="catalytic activity">
    <reaction evidence="1">
        <text>Digestion of native collagen in the triple helical region at Xaa-|-Gly bonds. With synthetic peptides, a preference is shown for Gly at P3 and P1', Pro and Ala at P2 and P2', and hydroxyproline, Ala or Arg at P3'.</text>
        <dbReference type="EC" id="3.4.24.3"/>
    </reaction>
</comment>
<evidence type="ECO:0000256" key="12">
    <source>
        <dbReference type="ARBA" id="ARBA00023145"/>
    </source>
</evidence>
<feature type="signal peptide" evidence="13">
    <location>
        <begin position="1"/>
        <end position="30"/>
    </location>
</feature>
<keyword evidence="9" id="KW-0378">Hydrolase</keyword>
<evidence type="ECO:0000256" key="13">
    <source>
        <dbReference type="SAM" id="SignalP"/>
    </source>
</evidence>
<evidence type="ECO:0000256" key="10">
    <source>
        <dbReference type="ARBA" id="ARBA00022833"/>
    </source>
</evidence>
<dbReference type="EC" id="3.4.24.3" evidence="4"/>
<evidence type="ECO:0000256" key="4">
    <source>
        <dbReference type="ARBA" id="ARBA00012653"/>
    </source>
</evidence>
<dbReference type="PANTHER" id="PTHR13062:SF9">
    <property type="entry name" value="MICROBIAL COLLAGENASE"/>
    <property type="match status" value="1"/>
</dbReference>
<evidence type="ECO:0000256" key="9">
    <source>
        <dbReference type="ARBA" id="ARBA00022801"/>
    </source>
</evidence>
<dbReference type="Gene3D" id="3.40.30.160">
    <property type="entry name" value="Collagenase ColT, N-terminal domain"/>
    <property type="match status" value="1"/>
</dbReference>
<dbReference type="InterPro" id="IPR002169">
    <property type="entry name" value="Peptidase_M9A/M9B"/>
</dbReference>
<evidence type="ECO:0000256" key="7">
    <source>
        <dbReference type="ARBA" id="ARBA00022723"/>
    </source>
</evidence>